<keyword evidence="5" id="KW-0862">Zinc</keyword>
<keyword evidence="3" id="KW-0479">Metal-binding</keyword>
<comment type="subcellular location">
    <subcellularLocation>
        <location evidence="1">Nucleus</location>
        <location evidence="1">Nucleolus</location>
    </subcellularLocation>
</comment>
<dbReference type="Gene3D" id="2.40.50.140">
    <property type="entry name" value="Nucleic acid-binding proteins"/>
    <property type="match status" value="1"/>
</dbReference>
<evidence type="ECO:0000259" key="15">
    <source>
        <dbReference type="PROSITE" id="PS50126"/>
    </source>
</evidence>
<dbReference type="InterPro" id="IPR036875">
    <property type="entry name" value="Znf_CCHC_sf"/>
</dbReference>
<name>A0A210QT36_MIZYE</name>
<keyword evidence="7" id="KW-0539">Nucleus</keyword>
<dbReference type="Proteomes" id="UP000242188">
    <property type="component" value="Unassembled WGS sequence"/>
</dbReference>
<dbReference type="InterPro" id="IPR001878">
    <property type="entry name" value="Znf_CCHC"/>
</dbReference>
<dbReference type="PANTHER" id="PTHR15838:SF1">
    <property type="entry name" value="ZINC FINGER CCHC DOMAIN-CONTAINING PROTEIN 17"/>
    <property type="match status" value="1"/>
</dbReference>
<keyword evidence="6" id="KW-0007">Acetylation</keyword>
<evidence type="ECO:0000256" key="2">
    <source>
        <dbReference type="ARBA" id="ARBA00022553"/>
    </source>
</evidence>
<evidence type="ECO:0000256" key="8">
    <source>
        <dbReference type="ARBA" id="ARBA00023274"/>
    </source>
</evidence>
<dbReference type="Pfam" id="PF00575">
    <property type="entry name" value="S1"/>
    <property type="match status" value="1"/>
</dbReference>
<dbReference type="SMART" id="SM00316">
    <property type="entry name" value="S1"/>
    <property type="match status" value="1"/>
</dbReference>
<dbReference type="InterPro" id="IPR012340">
    <property type="entry name" value="NA-bd_OB-fold"/>
</dbReference>
<dbReference type="GO" id="GO:1990904">
    <property type="term" value="C:ribonucleoprotein complex"/>
    <property type="evidence" value="ECO:0007669"/>
    <property type="project" value="UniProtKB-KW"/>
</dbReference>
<evidence type="ECO:0000256" key="5">
    <source>
        <dbReference type="ARBA" id="ARBA00022833"/>
    </source>
</evidence>
<keyword evidence="4 13" id="KW-0863">Zinc-finger</keyword>
<dbReference type="GO" id="GO:0005730">
    <property type="term" value="C:nucleolus"/>
    <property type="evidence" value="ECO:0007669"/>
    <property type="project" value="UniProtKB-SubCell"/>
</dbReference>
<keyword evidence="2" id="KW-0597">Phosphoprotein</keyword>
<dbReference type="GO" id="GO:0008270">
    <property type="term" value="F:zinc ion binding"/>
    <property type="evidence" value="ECO:0007669"/>
    <property type="project" value="UniProtKB-KW"/>
</dbReference>
<feature type="domain" description="CCHC-type" evidence="16">
    <location>
        <begin position="143"/>
        <end position="156"/>
    </location>
</feature>
<gene>
    <name evidence="17" type="ORF">KP79_PYT18511</name>
</gene>
<feature type="compositionally biased region" description="Acidic residues" evidence="14">
    <location>
        <begin position="169"/>
        <end position="184"/>
    </location>
</feature>
<evidence type="ECO:0000256" key="10">
    <source>
        <dbReference type="ARBA" id="ARBA00069580"/>
    </source>
</evidence>
<organism evidence="17 18">
    <name type="scientific">Mizuhopecten yessoensis</name>
    <name type="common">Japanese scallop</name>
    <name type="synonym">Patinopecten yessoensis</name>
    <dbReference type="NCBI Taxonomy" id="6573"/>
    <lineage>
        <taxon>Eukaryota</taxon>
        <taxon>Metazoa</taxon>
        <taxon>Spiralia</taxon>
        <taxon>Lophotrochozoa</taxon>
        <taxon>Mollusca</taxon>
        <taxon>Bivalvia</taxon>
        <taxon>Autobranchia</taxon>
        <taxon>Pteriomorphia</taxon>
        <taxon>Pectinida</taxon>
        <taxon>Pectinoidea</taxon>
        <taxon>Pectinidae</taxon>
        <taxon>Mizuhopecten</taxon>
    </lineage>
</organism>
<evidence type="ECO:0000256" key="13">
    <source>
        <dbReference type="PROSITE-ProRule" id="PRU00047"/>
    </source>
</evidence>
<reference evidence="17 18" key="1">
    <citation type="journal article" date="2017" name="Nat. Ecol. Evol.">
        <title>Scallop genome provides insights into evolution of bilaterian karyotype and development.</title>
        <authorList>
            <person name="Wang S."/>
            <person name="Zhang J."/>
            <person name="Jiao W."/>
            <person name="Li J."/>
            <person name="Xun X."/>
            <person name="Sun Y."/>
            <person name="Guo X."/>
            <person name="Huan P."/>
            <person name="Dong B."/>
            <person name="Zhang L."/>
            <person name="Hu X."/>
            <person name="Sun X."/>
            <person name="Wang J."/>
            <person name="Zhao C."/>
            <person name="Wang Y."/>
            <person name="Wang D."/>
            <person name="Huang X."/>
            <person name="Wang R."/>
            <person name="Lv J."/>
            <person name="Li Y."/>
            <person name="Zhang Z."/>
            <person name="Liu B."/>
            <person name="Lu W."/>
            <person name="Hui Y."/>
            <person name="Liang J."/>
            <person name="Zhou Z."/>
            <person name="Hou R."/>
            <person name="Li X."/>
            <person name="Liu Y."/>
            <person name="Li H."/>
            <person name="Ning X."/>
            <person name="Lin Y."/>
            <person name="Zhao L."/>
            <person name="Xing Q."/>
            <person name="Dou J."/>
            <person name="Li Y."/>
            <person name="Mao J."/>
            <person name="Guo H."/>
            <person name="Dou H."/>
            <person name="Li T."/>
            <person name="Mu C."/>
            <person name="Jiang W."/>
            <person name="Fu Q."/>
            <person name="Fu X."/>
            <person name="Miao Y."/>
            <person name="Liu J."/>
            <person name="Yu Q."/>
            <person name="Li R."/>
            <person name="Liao H."/>
            <person name="Li X."/>
            <person name="Kong Y."/>
            <person name="Jiang Z."/>
            <person name="Chourrout D."/>
            <person name="Li R."/>
            <person name="Bao Z."/>
        </authorList>
    </citation>
    <scope>NUCLEOTIDE SEQUENCE [LARGE SCALE GENOMIC DNA]</scope>
    <source>
        <strain evidence="17 18">PY_sf001</strain>
    </source>
</reference>
<proteinExistence type="predicted"/>
<dbReference type="InterPro" id="IPR003029">
    <property type="entry name" value="S1_domain"/>
</dbReference>
<evidence type="ECO:0000256" key="1">
    <source>
        <dbReference type="ARBA" id="ARBA00004604"/>
    </source>
</evidence>
<dbReference type="AlphaFoldDB" id="A0A210QT36"/>
<dbReference type="PANTHER" id="PTHR15838">
    <property type="entry name" value="NUCLEOLAR PROTEIN OF 40 KDA"/>
    <property type="match status" value="1"/>
</dbReference>
<sequence length="246" mass="27929">MSKRHSTDGEERGRSDRYKFFKNESLPNLYFVFQGEVASVKSYGAFIKIPDSKKQGLVHKSQMSKARVDDPTEMLSVGEKVQCKVISIEDDKVSLSMKCVNQTTGQDEDPTNVQLSLDNRQKKQGVRGGRPKIELGAVLDTTCRKCGGHGHLAQDCFHTKGGKSYELVPDLEDDGFPELSEEESSSLKKKRKKEKKPKKEKKKHKKHKHQKQASSEDSSDEERHRKKQKHKHHKSKKYDSSSSSEG</sequence>
<keyword evidence="8" id="KW-0687">Ribonucleoprotein</keyword>
<comment type="subunit">
    <text evidence="9">Interacts with PNN. Associates with the 60S ribosomal subunit.</text>
</comment>
<evidence type="ECO:0000256" key="4">
    <source>
        <dbReference type="ARBA" id="ARBA00022771"/>
    </source>
</evidence>
<feature type="region of interest" description="Disordered" evidence="14">
    <location>
        <begin position="169"/>
        <end position="246"/>
    </location>
</feature>
<dbReference type="OrthoDB" id="1918363at2759"/>
<evidence type="ECO:0000256" key="7">
    <source>
        <dbReference type="ARBA" id="ARBA00023242"/>
    </source>
</evidence>
<keyword evidence="18" id="KW-1185">Reference proteome</keyword>
<dbReference type="GO" id="GO:0003723">
    <property type="term" value="F:RNA binding"/>
    <property type="evidence" value="ECO:0007669"/>
    <property type="project" value="TreeGrafter"/>
</dbReference>
<evidence type="ECO:0000256" key="3">
    <source>
        <dbReference type="ARBA" id="ARBA00022723"/>
    </source>
</evidence>
<evidence type="ECO:0000256" key="6">
    <source>
        <dbReference type="ARBA" id="ARBA00022990"/>
    </source>
</evidence>
<dbReference type="PROSITE" id="PS50126">
    <property type="entry name" value="S1"/>
    <property type="match status" value="1"/>
</dbReference>
<dbReference type="PROSITE" id="PS50158">
    <property type="entry name" value="ZF_CCHC"/>
    <property type="match status" value="1"/>
</dbReference>
<evidence type="ECO:0000256" key="12">
    <source>
        <dbReference type="ARBA" id="ARBA00082720"/>
    </source>
</evidence>
<feature type="compositionally biased region" description="Basic residues" evidence="14">
    <location>
        <begin position="224"/>
        <end position="236"/>
    </location>
</feature>
<comment type="caution">
    <text evidence="17">The sequence shown here is derived from an EMBL/GenBank/DDBJ whole genome shotgun (WGS) entry which is preliminary data.</text>
</comment>
<evidence type="ECO:0000313" key="18">
    <source>
        <dbReference type="Proteomes" id="UP000242188"/>
    </source>
</evidence>
<evidence type="ECO:0000256" key="14">
    <source>
        <dbReference type="SAM" id="MobiDB-lite"/>
    </source>
</evidence>
<evidence type="ECO:0000256" key="9">
    <source>
        <dbReference type="ARBA" id="ARBA00065527"/>
    </source>
</evidence>
<dbReference type="FunFam" id="2.40.50.140:FF:000154">
    <property type="entry name" value="nucleolar protein of 40 kDa"/>
    <property type="match status" value="1"/>
</dbReference>
<dbReference type="SUPFAM" id="SSF50249">
    <property type="entry name" value="Nucleic acid-binding proteins"/>
    <property type="match status" value="1"/>
</dbReference>
<evidence type="ECO:0000259" key="16">
    <source>
        <dbReference type="PROSITE" id="PS50158"/>
    </source>
</evidence>
<protein>
    <recommendedName>
        <fullName evidence="10">Zinc finger CCHC domain-containing protein 17</fullName>
    </recommendedName>
    <alternativeName>
        <fullName evidence="11">Nucleolar protein of 40 kDa</fullName>
    </alternativeName>
    <alternativeName>
        <fullName evidence="12">Putative S1 RNA-binding domain protein</fullName>
    </alternativeName>
</protein>
<dbReference type="STRING" id="6573.A0A210QT36"/>
<feature type="compositionally biased region" description="Basic residues" evidence="14">
    <location>
        <begin position="187"/>
        <end position="211"/>
    </location>
</feature>
<evidence type="ECO:0000313" key="17">
    <source>
        <dbReference type="EMBL" id="OWF51913.1"/>
    </source>
</evidence>
<evidence type="ECO:0000256" key="11">
    <source>
        <dbReference type="ARBA" id="ARBA00077096"/>
    </source>
</evidence>
<dbReference type="GO" id="GO:0043489">
    <property type="term" value="P:RNA stabilization"/>
    <property type="evidence" value="ECO:0007669"/>
    <property type="project" value="TreeGrafter"/>
</dbReference>
<dbReference type="SUPFAM" id="SSF57756">
    <property type="entry name" value="Retrovirus zinc finger-like domains"/>
    <property type="match status" value="1"/>
</dbReference>
<accession>A0A210QT36</accession>
<feature type="domain" description="S1 motif" evidence="15">
    <location>
        <begin position="30"/>
        <end position="98"/>
    </location>
</feature>
<dbReference type="EMBL" id="NEDP02002015">
    <property type="protein sequence ID" value="OWF51913.1"/>
    <property type="molecule type" value="Genomic_DNA"/>
</dbReference>